<feature type="compositionally biased region" description="Polar residues" evidence="2">
    <location>
        <begin position="1283"/>
        <end position="1296"/>
    </location>
</feature>
<dbReference type="PANTHER" id="PTHR23079:SF14">
    <property type="entry name" value="RNA-DEPENDENT RNA POLYMERASE"/>
    <property type="match status" value="1"/>
</dbReference>
<dbReference type="GO" id="GO:0003723">
    <property type="term" value="F:RNA binding"/>
    <property type="evidence" value="ECO:0007669"/>
    <property type="project" value="UniProtKB-KW"/>
</dbReference>
<dbReference type="RefSeq" id="XP_007680714.1">
    <property type="nucleotide sequence ID" value="XM_007682524.1"/>
</dbReference>
<dbReference type="InterPro" id="IPR007855">
    <property type="entry name" value="RDRP"/>
</dbReference>
<accession>M2N109</accession>
<name>M2N109_BAUPA</name>
<dbReference type="STRING" id="717646.M2N109"/>
<feature type="domain" description="RDRP core" evidence="3">
    <location>
        <begin position="361"/>
        <end position="1019"/>
    </location>
</feature>
<evidence type="ECO:0000256" key="2">
    <source>
        <dbReference type="SAM" id="MobiDB-lite"/>
    </source>
</evidence>
<reference evidence="4 5" key="1">
    <citation type="journal article" date="2012" name="PLoS Pathog.">
        <title>Diverse lifestyles and strategies of plant pathogenesis encoded in the genomes of eighteen Dothideomycetes fungi.</title>
        <authorList>
            <person name="Ohm R.A."/>
            <person name="Feau N."/>
            <person name="Henrissat B."/>
            <person name="Schoch C.L."/>
            <person name="Horwitz B.A."/>
            <person name="Barry K.W."/>
            <person name="Condon B.J."/>
            <person name="Copeland A.C."/>
            <person name="Dhillon B."/>
            <person name="Glaser F."/>
            <person name="Hesse C.N."/>
            <person name="Kosti I."/>
            <person name="LaButti K."/>
            <person name="Lindquist E.A."/>
            <person name="Lucas S."/>
            <person name="Salamov A.A."/>
            <person name="Bradshaw R.E."/>
            <person name="Ciuffetti L."/>
            <person name="Hamelin R.C."/>
            <person name="Kema G.H.J."/>
            <person name="Lawrence C."/>
            <person name="Scott J.A."/>
            <person name="Spatafora J.W."/>
            <person name="Turgeon B.G."/>
            <person name="de Wit P.J.G.M."/>
            <person name="Zhong S."/>
            <person name="Goodwin S.B."/>
            <person name="Grigoriev I.V."/>
        </authorList>
    </citation>
    <scope>NUCLEOTIDE SEQUENCE [LARGE SCALE GENOMIC DNA]</scope>
    <source>
        <strain evidence="4 5">UAMH 10762</strain>
    </source>
</reference>
<dbReference type="Proteomes" id="UP000011761">
    <property type="component" value="Unassembled WGS sequence"/>
</dbReference>
<dbReference type="GO" id="GO:0030422">
    <property type="term" value="P:siRNA processing"/>
    <property type="evidence" value="ECO:0007669"/>
    <property type="project" value="TreeGrafter"/>
</dbReference>
<organism evidence="4 5">
    <name type="scientific">Baudoinia panamericana (strain UAMH 10762)</name>
    <name type="common">Angels' share fungus</name>
    <name type="synonym">Baudoinia compniacensis (strain UAMH 10762)</name>
    <dbReference type="NCBI Taxonomy" id="717646"/>
    <lineage>
        <taxon>Eukaryota</taxon>
        <taxon>Fungi</taxon>
        <taxon>Dikarya</taxon>
        <taxon>Ascomycota</taxon>
        <taxon>Pezizomycotina</taxon>
        <taxon>Dothideomycetes</taxon>
        <taxon>Dothideomycetidae</taxon>
        <taxon>Mycosphaerellales</taxon>
        <taxon>Teratosphaeriaceae</taxon>
        <taxon>Baudoinia</taxon>
    </lineage>
</organism>
<dbReference type="InterPro" id="IPR057596">
    <property type="entry name" value="RDRP_core"/>
</dbReference>
<proteinExistence type="inferred from homology"/>
<keyword evidence="1" id="KW-0694">RNA-binding</keyword>
<evidence type="ECO:0000313" key="4">
    <source>
        <dbReference type="EMBL" id="EMC92320.1"/>
    </source>
</evidence>
<keyword evidence="1" id="KW-0808">Transferase</keyword>
<feature type="region of interest" description="Disordered" evidence="2">
    <location>
        <begin position="1"/>
        <end position="29"/>
    </location>
</feature>
<dbReference type="EC" id="2.7.7.48" evidence="1"/>
<dbReference type="GO" id="GO:0003968">
    <property type="term" value="F:RNA-directed RNA polymerase activity"/>
    <property type="evidence" value="ECO:0007669"/>
    <property type="project" value="UniProtKB-KW"/>
</dbReference>
<feature type="region of interest" description="Disordered" evidence="2">
    <location>
        <begin position="1330"/>
        <end position="1367"/>
    </location>
</feature>
<evidence type="ECO:0000259" key="3">
    <source>
        <dbReference type="Pfam" id="PF05183"/>
    </source>
</evidence>
<dbReference type="EMBL" id="KB445562">
    <property type="protein sequence ID" value="EMC92320.1"/>
    <property type="molecule type" value="Genomic_DNA"/>
</dbReference>
<evidence type="ECO:0000256" key="1">
    <source>
        <dbReference type="RuleBase" id="RU363098"/>
    </source>
</evidence>
<dbReference type="GO" id="GO:0031380">
    <property type="term" value="C:nuclear RNA-directed RNA polymerase complex"/>
    <property type="evidence" value="ECO:0007669"/>
    <property type="project" value="TreeGrafter"/>
</dbReference>
<dbReference type="Pfam" id="PF05183">
    <property type="entry name" value="RdRP"/>
    <property type="match status" value="1"/>
</dbReference>
<protein>
    <recommendedName>
        <fullName evidence="1">RNA-dependent RNA polymerase</fullName>
        <ecNumber evidence="1">2.7.7.48</ecNumber>
    </recommendedName>
</protein>
<evidence type="ECO:0000313" key="5">
    <source>
        <dbReference type="Proteomes" id="UP000011761"/>
    </source>
</evidence>
<dbReference type="KEGG" id="bcom:BAUCODRAFT_569676"/>
<comment type="similarity">
    <text evidence="1">Belongs to the RdRP family.</text>
</comment>
<dbReference type="GeneID" id="19115607"/>
<dbReference type="PANTHER" id="PTHR23079">
    <property type="entry name" value="RNA-DEPENDENT RNA POLYMERASE"/>
    <property type="match status" value="1"/>
</dbReference>
<keyword evidence="5" id="KW-1185">Reference proteome</keyword>
<dbReference type="OrthoDB" id="10055769at2759"/>
<keyword evidence="1" id="KW-0696">RNA-directed RNA polymerase</keyword>
<sequence>MGDTRPARSPEPSPAPPPPPPLTPQKERSQSGISAYLRTFCQTFNIELPIDVIASPSKTPRTVTYGLVNKIKLLYFRDRDVLDQTVDELRACQPTIRDTDAVDRLKVLDRRLEQAARLIANTPRRKRYANIETPNGCHVRANDEAPPSPTLAVKHAPPAVTHNAPFLEIPAELDDSSMTANTSFMSETTETSAPSEATAATSLWATQASNLLQSSWEPSQIGRLDSEIHRSFGLYVASDVAEPAIESASVPSLPKLPTEHHRVARIFADGLTATDIPPSLHTEPMCVKAEAYRVMYACGLSAEQLEFELKGKACINALHSLARRYNRRFKAGKETHYLQHTLAGRLVWTRGQEGRLFDLELYPARPEKSHPLQRKFGGHRILVVDFPDLDKLPKYIIGQKGNITARILEMLKSDHMLLGQKWTAFLNKKRKVTSVDPSYDDSKSFQISFFAVEGAGLDSINVVEAAGWAVPLRNNAEQYAAKAYSRLDLPVSRTDATIVFAPDAIEHIADIMSDDVPDASDFNDASLPFLRSDQVPVAMTDGCGYITYAAARRVQSILNLTWLPSAFQVRIAGAKGLLVVRQDITQGDMAQERIGLTQTQRKLQYSDSDLDDPARRTLDVVDYSKSVRSSHIPPGFLPVLRDRGVPKEAILDVVGEQVKLETSGFLQALKSRSTLHRWVLCQRNVVGFRAAAGGIVLTAGFPANTIERILFLLESWFEPAQCPYLRKQVLDFAGHVFDVKAKAWKLHLGSCTSVMMIPDWTQTLKPGEAYLSFSKPIKDGTSGRVWSSLAGMDILVARNPCIRNSDMQKLRAVSCAALAGIFDVIVFSTQGPRSLASKLSGGDYDGDIAWVCWDPRLVLPFKNAPAPWKLTDIKNFGIVKDNTKLGEVLAIISSNGEVDASLTLDENAVRRWLHRGIASRMNSSLLGTVTNLHAKLTYGGDISSEGATLLADLHDHLVDADKQGYSYTSEAFEAWRGRYVDIIPRSLPGVAHWRFTTKTHDEPSKAKPNFSDIVDYVYFGVLKPELHTAMHTAAKDLGSGLPCPLDTDLCALYADVALCEDKVIRGELEALQSSIKLLYERWQLRAARQRNKDTPDWADWEDFVSELRSAFIALQPCNPTHPAVREWLRPQGESLTMWLALKASSIARLYWEKGNAGSFVFSIAARELCELKARACGGLDGSRTIMNEIYLSMKPSKHVVIATAAEEMGFEATLEADYDGDDGFDAHSSLFDGIWDTDGIVTPAEATNTVPFHEFEQPTGDTAVPDADRDGDTIGMQTRRRQGQTSPATPRQQVASPTKPLLRAPKRPMKPESLADAGANLIGGIREPDVDFDRALPSTPTGWMFEHDGRAKRSRGDEKPAWLQQSK</sequence>
<feature type="compositionally biased region" description="Basic and acidic residues" evidence="2">
    <location>
        <begin position="1345"/>
        <end position="1360"/>
    </location>
</feature>
<feature type="compositionally biased region" description="Pro residues" evidence="2">
    <location>
        <begin position="9"/>
        <end position="23"/>
    </location>
</feature>
<keyword evidence="1" id="KW-0548">Nucleotidyltransferase</keyword>
<dbReference type="HOGENOM" id="CLU_256576_0_0_1"/>
<dbReference type="eggNOG" id="KOG0988">
    <property type="taxonomic scope" value="Eukaryota"/>
</dbReference>
<gene>
    <name evidence="4" type="ORF">BAUCODRAFT_569676</name>
</gene>
<feature type="region of interest" description="Disordered" evidence="2">
    <location>
        <begin position="1255"/>
        <end position="1314"/>
    </location>
</feature>
<comment type="catalytic activity">
    <reaction evidence="1">
        <text>RNA(n) + a ribonucleoside 5'-triphosphate = RNA(n+1) + diphosphate</text>
        <dbReference type="Rhea" id="RHEA:21248"/>
        <dbReference type="Rhea" id="RHEA-COMP:14527"/>
        <dbReference type="Rhea" id="RHEA-COMP:17342"/>
        <dbReference type="ChEBI" id="CHEBI:33019"/>
        <dbReference type="ChEBI" id="CHEBI:61557"/>
        <dbReference type="ChEBI" id="CHEBI:140395"/>
        <dbReference type="EC" id="2.7.7.48"/>
    </reaction>
</comment>